<reference evidence="2" key="1">
    <citation type="journal article" date="2020" name="Stud. Mycol.">
        <title>101 Dothideomycetes genomes: a test case for predicting lifestyles and emergence of pathogens.</title>
        <authorList>
            <person name="Haridas S."/>
            <person name="Albert R."/>
            <person name="Binder M."/>
            <person name="Bloem J."/>
            <person name="Labutti K."/>
            <person name="Salamov A."/>
            <person name="Andreopoulos B."/>
            <person name="Baker S."/>
            <person name="Barry K."/>
            <person name="Bills G."/>
            <person name="Bluhm B."/>
            <person name="Cannon C."/>
            <person name="Castanera R."/>
            <person name="Culley D."/>
            <person name="Daum C."/>
            <person name="Ezra D."/>
            <person name="Gonzalez J."/>
            <person name="Henrissat B."/>
            <person name="Kuo A."/>
            <person name="Liang C."/>
            <person name="Lipzen A."/>
            <person name="Lutzoni F."/>
            <person name="Magnuson J."/>
            <person name="Mondo S."/>
            <person name="Nolan M."/>
            <person name="Ohm R."/>
            <person name="Pangilinan J."/>
            <person name="Park H.-J."/>
            <person name="Ramirez L."/>
            <person name="Alfaro M."/>
            <person name="Sun H."/>
            <person name="Tritt A."/>
            <person name="Yoshinaga Y."/>
            <person name="Zwiers L.-H."/>
            <person name="Turgeon B."/>
            <person name="Goodwin S."/>
            <person name="Spatafora J."/>
            <person name="Crous P."/>
            <person name="Grigoriev I."/>
        </authorList>
    </citation>
    <scope>NUCLEOTIDE SEQUENCE</scope>
    <source>
        <strain evidence="2">CBS 107.79</strain>
    </source>
</reference>
<proteinExistence type="predicted"/>
<dbReference type="EMBL" id="ML976665">
    <property type="protein sequence ID" value="KAF1976831.1"/>
    <property type="molecule type" value="Genomic_DNA"/>
</dbReference>
<accession>A0A6A5VI03</accession>
<dbReference type="Proteomes" id="UP000800036">
    <property type="component" value="Unassembled WGS sequence"/>
</dbReference>
<sequence>MSKQLKGNKHPRSFPLKQIEYRSFLKPISLYHYPHTQQPIWHFEQALSADDAGYVGRLESPDPFIHADGAEKIHIPPGDEVPEGYTEVAHLPNVFRRGTTGRAMGCALGFRLLDEDRIEWLCFDRLIEKLLAYLTTAEGMPVFDLVGSIDRGAPGTDYKGKVGGYPEHGYWYEGLQQAVKPVLTLKTVEANRVRPVQGLVWTAAGGGVEALEGAAPHVGLENSVGPAVVSAAVANASAALSQEERDEPDEDRDGDVSISEESE</sequence>
<gene>
    <name evidence="2" type="ORF">BU23DRAFT_596789</name>
</gene>
<evidence type="ECO:0000313" key="3">
    <source>
        <dbReference type="Proteomes" id="UP000800036"/>
    </source>
</evidence>
<evidence type="ECO:0000313" key="2">
    <source>
        <dbReference type="EMBL" id="KAF1976831.1"/>
    </source>
</evidence>
<organism evidence="2 3">
    <name type="scientific">Bimuria novae-zelandiae CBS 107.79</name>
    <dbReference type="NCBI Taxonomy" id="1447943"/>
    <lineage>
        <taxon>Eukaryota</taxon>
        <taxon>Fungi</taxon>
        <taxon>Dikarya</taxon>
        <taxon>Ascomycota</taxon>
        <taxon>Pezizomycotina</taxon>
        <taxon>Dothideomycetes</taxon>
        <taxon>Pleosporomycetidae</taxon>
        <taxon>Pleosporales</taxon>
        <taxon>Massarineae</taxon>
        <taxon>Didymosphaeriaceae</taxon>
        <taxon>Bimuria</taxon>
    </lineage>
</organism>
<feature type="region of interest" description="Disordered" evidence="1">
    <location>
        <begin position="238"/>
        <end position="263"/>
    </location>
</feature>
<protein>
    <submittedName>
        <fullName evidence="2">Uncharacterized protein</fullName>
    </submittedName>
</protein>
<evidence type="ECO:0000256" key="1">
    <source>
        <dbReference type="SAM" id="MobiDB-lite"/>
    </source>
</evidence>
<dbReference type="AlphaFoldDB" id="A0A6A5VI03"/>
<keyword evidence="3" id="KW-1185">Reference proteome</keyword>
<feature type="compositionally biased region" description="Acidic residues" evidence="1">
    <location>
        <begin position="244"/>
        <end position="263"/>
    </location>
</feature>
<name>A0A6A5VI03_9PLEO</name>
<dbReference type="OrthoDB" id="3762348at2759"/>